<proteinExistence type="predicted"/>
<reference evidence="1 2" key="1">
    <citation type="submission" date="2019-12" db="EMBL/GenBank/DDBJ databases">
        <title>Genomic-based taxomic classification of the family Erythrobacteraceae.</title>
        <authorList>
            <person name="Xu L."/>
        </authorList>
    </citation>
    <scope>NUCLEOTIDE SEQUENCE [LARGE SCALE GENOMIC DNA]</scope>
    <source>
        <strain evidence="1 2">KCTC 52259</strain>
    </source>
</reference>
<dbReference type="Proteomes" id="UP000473531">
    <property type="component" value="Unassembled WGS sequence"/>
</dbReference>
<dbReference type="RefSeq" id="WP_160602444.1">
    <property type="nucleotide sequence ID" value="NZ_WTYU01000004.1"/>
</dbReference>
<comment type="caution">
    <text evidence="1">The sequence shown here is derived from an EMBL/GenBank/DDBJ whole genome shotgun (WGS) entry which is preliminary data.</text>
</comment>
<dbReference type="AlphaFoldDB" id="A0A6L7GJZ2"/>
<gene>
    <name evidence="1" type="ORF">GRI44_13835</name>
</gene>
<evidence type="ECO:0000313" key="1">
    <source>
        <dbReference type="EMBL" id="MXP15830.1"/>
    </source>
</evidence>
<organism evidence="1 2">
    <name type="scientific">Allopontixanthobacter confluentis</name>
    <dbReference type="NCBI Taxonomy" id="1849021"/>
    <lineage>
        <taxon>Bacteria</taxon>
        <taxon>Pseudomonadati</taxon>
        <taxon>Pseudomonadota</taxon>
        <taxon>Alphaproteobacteria</taxon>
        <taxon>Sphingomonadales</taxon>
        <taxon>Erythrobacteraceae</taxon>
        <taxon>Allopontixanthobacter</taxon>
    </lineage>
</organism>
<keyword evidence="2" id="KW-1185">Reference proteome</keyword>
<protein>
    <submittedName>
        <fullName evidence="1">Uncharacterized protein</fullName>
    </submittedName>
</protein>
<accession>A0A6L7GJZ2</accession>
<dbReference type="EMBL" id="WTYU01000004">
    <property type="protein sequence ID" value="MXP15830.1"/>
    <property type="molecule type" value="Genomic_DNA"/>
</dbReference>
<dbReference type="OrthoDB" id="7864523at2"/>
<name>A0A6L7GJZ2_9SPHN</name>
<sequence>MQDRDPNIVTSSLSRSVTSNDITVDVRIYRLEHDTHWSLEVVNEEGTSTVWDAPFDTDSEASAAFELAIEEEGIETFLDKDNVIPFPTRH</sequence>
<evidence type="ECO:0000313" key="2">
    <source>
        <dbReference type="Proteomes" id="UP000473531"/>
    </source>
</evidence>